<gene>
    <name evidence="4" type="ORF">OS242_02965</name>
</gene>
<keyword evidence="2" id="KW-0732">Signal</keyword>
<proteinExistence type="predicted"/>
<reference evidence="4 5" key="1">
    <citation type="submission" date="2022-11" db="EMBL/GenBank/DDBJ databases">
        <title>Study of microbial diversity in lake waters.</title>
        <authorList>
            <person name="Zhang J."/>
        </authorList>
    </citation>
    <scope>NUCLEOTIDE SEQUENCE [LARGE SCALE GENOMIC DNA]</scope>
    <source>
        <strain evidence="4 5">DT12</strain>
    </source>
</reference>
<dbReference type="PROSITE" id="PS51257">
    <property type="entry name" value="PROKAR_LIPOPROTEIN"/>
    <property type="match status" value="1"/>
</dbReference>
<comment type="caution">
    <text evidence="4">The sequence shown here is derived from an EMBL/GenBank/DDBJ whole genome shotgun (WGS) entry which is preliminary data.</text>
</comment>
<feature type="compositionally biased region" description="Low complexity" evidence="1">
    <location>
        <begin position="417"/>
        <end position="430"/>
    </location>
</feature>
<sequence length="430" mass="47520">MNNKRIITGSLALLLAVSLTVGCSNQSETASGSNVQITQDQVNDLLKSPDKYKGSTVELSGKVFLEPGKMTDKLTNAFVMHVGATNSEIVVDIGDVSTERLTMDTWIQITGTVDGTHKLGDLTQPVIKLKELKKVDGLSIVSPAKSFEDGSTFSKRNISFTINKIDYAKEETRIHLTIKNNRASKIGYNVATVTQDGKQLEETFGSQFKDAVDFKQFLAGGDIQPRSEVSGIMVYPPMDPTLPFKIAFDLYSDVMFDEDNFVFLRPASDSKAGDKGTEDPKQQQETFLEVMEIGIKDIAVCEAGMEQAFDDLKYKDITYKQMKEIYAENTTYYEQALGDMKKAPVPDDTRYKDYHQSVIDVYEDLGDLYKKLGLALGDSEESLDLALLESCLADIEAINQKGREMEDKYDDLKNGGSSSASTSSSTKQSL</sequence>
<evidence type="ECO:0000256" key="2">
    <source>
        <dbReference type="SAM" id="SignalP"/>
    </source>
</evidence>
<keyword evidence="5" id="KW-1185">Reference proteome</keyword>
<feature type="region of interest" description="Disordered" evidence="1">
    <location>
        <begin position="403"/>
        <end position="430"/>
    </location>
</feature>
<dbReference type="InterPro" id="IPR048447">
    <property type="entry name" value="DUF1980_C"/>
</dbReference>
<dbReference type="Pfam" id="PF21537">
    <property type="entry name" value="DUF1980_C"/>
    <property type="match status" value="1"/>
</dbReference>
<feature type="domain" description="DUF1980" evidence="3">
    <location>
        <begin position="42"/>
        <end position="136"/>
    </location>
</feature>
<feature type="signal peptide" evidence="2">
    <location>
        <begin position="1"/>
        <end position="26"/>
    </location>
</feature>
<accession>A0ABT3WW73</accession>
<feature type="chain" id="PRO_5046547319" description="DUF1980 domain-containing protein" evidence="2">
    <location>
        <begin position="27"/>
        <end position="430"/>
    </location>
</feature>
<evidence type="ECO:0000259" key="3">
    <source>
        <dbReference type="Pfam" id="PF21537"/>
    </source>
</evidence>
<protein>
    <recommendedName>
        <fullName evidence="3">DUF1980 domain-containing protein</fullName>
    </recommendedName>
</protein>
<evidence type="ECO:0000313" key="5">
    <source>
        <dbReference type="Proteomes" id="UP001208017"/>
    </source>
</evidence>
<evidence type="ECO:0000313" key="4">
    <source>
        <dbReference type="EMBL" id="MCX7568922.1"/>
    </source>
</evidence>
<feature type="compositionally biased region" description="Basic and acidic residues" evidence="1">
    <location>
        <begin position="403"/>
        <end position="413"/>
    </location>
</feature>
<dbReference type="EMBL" id="JAPMLT010000001">
    <property type="protein sequence ID" value="MCX7568922.1"/>
    <property type="molecule type" value="Genomic_DNA"/>
</dbReference>
<evidence type="ECO:0000256" key="1">
    <source>
        <dbReference type="SAM" id="MobiDB-lite"/>
    </source>
</evidence>
<organism evidence="4 5">
    <name type="scientific">Tumebacillus lacus</name>
    <dbReference type="NCBI Taxonomy" id="2995335"/>
    <lineage>
        <taxon>Bacteria</taxon>
        <taxon>Bacillati</taxon>
        <taxon>Bacillota</taxon>
        <taxon>Bacilli</taxon>
        <taxon>Bacillales</taxon>
        <taxon>Alicyclobacillaceae</taxon>
        <taxon>Tumebacillus</taxon>
    </lineage>
</organism>
<name>A0ABT3WW73_9BACL</name>
<dbReference type="RefSeq" id="WP_267150156.1">
    <property type="nucleotide sequence ID" value="NZ_JAPMLT010000001.1"/>
</dbReference>
<dbReference type="Proteomes" id="UP001208017">
    <property type="component" value="Unassembled WGS sequence"/>
</dbReference>